<evidence type="ECO:0000313" key="4">
    <source>
        <dbReference type="Proteomes" id="UP000663191"/>
    </source>
</evidence>
<keyword evidence="4" id="KW-1185">Reference proteome</keyword>
<dbReference type="EMBL" id="CP071463">
    <property type="protein sequence ID" value="QSW86398.1"/>
    <property type="molecule type" value="Genomic_DNA"/>
</dbReference>
<dbReference type="KEGG" id="hlo:J0X27_06155"/>
<dbReference type="Proteomes" id="UP000663191">
    <property type="component" value="Chromosome"/>
</dbReference>
<feature type="domain" description="Envelope protein N-terminal" evidence="2">
    <location>
        <begin position="55"/>
        <end position="342"/>
    </location>
</feature>
<dbReference type="AlphaFoldDB" id="A0A8A2UF92"/>
<reference evidence="3 4" key="1">
    <citation type="journal article" date="2006" name="Int. J. Syst. Evol. Microbiol.">
        <title>Haloterrigena longa sp. nov. and Haloterrigena limicola sp. nov., extremely halophilic archaea isolated from a salt lake.</title>
        <authorList>
            <person name="Cui H.L."/>
            <person name="Tohty D."/>
            <person name="Zhou P.J."/>
            <person name="Liu S.J."/>
        </authorList>
    </citation>
    <scope>NUCLEOTIDE SEQUENCE [LARGE SCALE GENOMIC DNA]</scope>
    <source>
        <strain evidence="3 4">ABH32</strain>
    </source>
</reference>
<sequence>MLAVLLVGSLLAPIAATGTVAAQTSGDSIEINEDCGTIAKFAFPRSCHAAEATFGDIDTSQESSAIEVDTHTSAVGVYEGTQQSTSVYQNYLEDTETLASLEARHAIATAYENNKTAVEAQAAGQQAINDYYAHHQIQLAERVSADSAELAYLMNVTHQDPDISDEFIHAWTANHDGSTSSESFAFTGNTSTQTMTLVNGSEYQHEQLEIETSWSTSGGSTGGGIYNDSLFDDYHAETDNFNVSAGVDNDWSWPGGIQVMNAPAASLDSATVYDYRLTAKQSHRIEQQAQTVQSNYPSTVAEDLYAKMDAGELSPSEVRGAEGMVRYMAGNETSGDALEYALRSTLDLPQPDDLESTMTVHFDGKTDRQRSVNSSTGAVSYEYSTVNETYEGMLYAGGFPNGSAKTGVAYNVSDFEKQPSMVLSSGESNTTTEVIFWEGQFTIQNMTDSAGSEVNTMEYSGPEYGTYDADGYIAGLENASDGRGQIVSKTSDGGDGILGGAGGWLPENGSGDMWLGAAFLIAIIAIVAAAVTNLAGELGP</sequence>
<proteinExistence type="predicted"/>
<keyword evidence="1" id="KW-0812">Transmembrane</keyword>
<feature type="transmembrane region" description="Helical" evidence="1">
    <location>
        <begin position="513"/>
        <end position="535"/>
    </location>
</feature>
<evidence type="ECO:0000259" key="2">
    <source>
        <dbReference type="Pfam" id="PF26255"/>
    </source>
</evidence>
<dbReference type="OrthoDB" id="206221at2157"/>
<gene>
    <name evidence="3" type="ORF">J0X27_06155</name>
</gene>
<accession>A0A8A2UF92</accession>
<keyword evidence="1" id="KW-0472">Membrane</keyword>
<evidence type="ECO:0000256" key="1">
    <source>
        <dbReference type="SAM" id="Phobius"/>
    </source>
</evidence>
<organism evidence="3 4">
    <name type="scientific">Natrinema longum</name>
    <dbReference type="NCBI Taxonomy" id="370324"/>
    <lineage>
        <taxon>Archaea</taxon>
        <taxon>Methanobacteriati</taxon>
        <taxon>Methanobacteriota</taxon>
        <taxon>Stenosarchaea group</taxon>
        <taxon>Halobacteria</taxon>
        <taxon>Halobacteriales</taxon>
        <taxon>Natrialbaceae</taxon>
        <taxon>Natrinema</taxon>
    </lineage>
</organism>
<keyword evidence="1" id="KW-1133">Transmembrane helix</keyword>
<dbReference type="RefSeq" id="WP_207271518.1">
    <property type="nucleotide sequence ID" value="NZ_CP071463.1"/>
</dbReference>
<dbReference type="InterPro" id="IPR058677">
    <property type="entry name" value="ORF4_N"/>
</dbReference>
<protein>
    <recommendedName>
        <fullName evidence="2">Envelope protein N-terminal domain-containing protein</fullName>
    </recommendedName>
</protein>
<name>A0A8A2UF92_9EURY</name>
<dbReference type="GeneID" id="63183309"/>
<evidence type="ECO:0000313" key="3">
    <source>
        <dbReference type="EMBL" id="QSW86398.1"/>
    </source>
</evidence>
<dbReference type="Pfam" id="PF26255">
    <property type="entry name" value="Viral_env_HRPV"/>
    <property type="match status" value="1"/>
</dbReference>